<protein>
    <submittedName>
        <fullName evidence="1">Uncharacterized protein</fullName>
    </submittedName>
</protein>
<proteinExistence type="predicted"/>
<evidence type="ECO:0000313" key="2">
    <source>
        <dbReference type="Proteomes" id="UP000799421"/>
    </source>
</evidence>
<dbReference type="AlphaFoldDB" id="A0A6A7BX36"/>
<sequence length="101" mass="11458">MFIPAHFLTAPEGEVSYLILLIFLTRSSVPEALYAETSWAPGCLCWRSCLSRTFAGGISARPISSEAMARERLWEEMTYMAPCDIETQDPIANPLNQWRWS</sequence>
<name>A0A6A7BX36_9PEZI</name>
<dbReference type="Proteomes" id="UP000799421">
    <property type="component" value="Unassembled WGS sequence"/>
</dbReference>
<evidence type="ECO:0000313" key="1">
    <source>
        <dbReference type="EMBL" id="KAF2859557.1"/>
    </source>
</evidence>
<organism evidence="1 2">
    <name type="scientific">Piedraia hortae CBS 480.64</name>
    <dbReference type="NCBI Taxonomy" id="1314780"/>
    <lineage>
        <taxon>Eukaryota</taxon>
        <taxon>Fungi</taxon>
        <taxon>Dikarya</taxon>
        <taxon>Ascomycota</taxon>
        <taxon>Pezizomycotina</taxon>
        <taxon>Dothideomycetes</taxon>
        <taxon>Dothideomycetidae</taxon>
        <taxon>Capnodiales</taxon>
        <taxon>Piedraiaceae</taxon>
        <taxon>Piedraia</taxon>
    </lineage>
</organism>
<keyword evidence="2" id="KW-1185">Reference proteome</keyword>
<gene>
    <name evidence="1" type="ORF">K470DRAFT_95994</name>
</gene>
<accession>A0A6A7BX36</accession>
<reference evidence="1" key="1">
    <citation type="journal article" date="2020" name="Stud. Mycol.">
        <title>101 Dothideomycetes genomes: a test case for predicting lifestyles and emergence of pathogens.</title>
        <authorList>
            <person name="Haridas S."/>
            <person name="Albert R."/>
            <person name="Binder M."/>
            <person name="Bloem J."/>
            <person name="Labutti K."/>
            <person name="Salamov A."/>
            <person name="Andreopoulos B."/>
            <person name="Baker S."/>
            <person name="Barry K."/>
            <person name="Bills G."/>
            <person name="Bluhm B."/>
            <person name="Cannon C."/>
            <person name="Castanera R."/>
            <person name="Culley D."/>
            <person name="Daum C."/>
            <person name="Ezra D."/>
            <person name="Gonzalez J."/>
            <person name="Henrissat B."/>
            <person name="Kuo A."/>
            <person name="Liang C."/>
            <person name="Lipzen A."/>
            <person name="Lutzoni F."/>
            <person name="Magnuson J."/>
            <person name="Mondo S."/>
            <person name="Nolan M."/>
            <person name="Ohm R."/>
            <person name="Pangilinan J."/>
            <person name="Park H.-J."/>
            <person name="Ramirez L."/>
            <person name="Alfaro M."/>
            <person name="Sun H."/>
            <person name="Tritt A."/>
            <person name="Yoshinaga Y."/>
            <person name="Zwiers L.-H."/>
            <person name="Turgeon B."/>
            <person name="Goodwin S."/>
            <person name="Spatafora J."/>
            <person name="Crous P."/>
            <person name="Grigoriev I."/>
        </authorList>
    </citation>
    <scope>NUCLEOTIDE SEQUENCE</scope>
    <source>
        <strain evidence="1">CBS 480.64</strain>
    </source>
</reference>
<dbReference type="EMBL" id="MU005991">
    <property type="protein sequence ID" value="KAF2859557.1"/>
    <property type="molecule type" value="Genomic_DNA"/>
</dbReference>